<dbReference type="InterPro" id="IPR027417">
    <property type="entry name" value="P-loop_NTPase"/>
</dbReference>
<dbReference type="Pfam" id="PF13614">
    <property type="entry name" value="AAA_31"/>
    <property type="match status" value="1"/>
</dbReference>
<dbReference type="Gene3D" id="3.40.50.300">
    <property type="entry name" value="P-loop containing nucleotide triphosphate hydrolases"/>
    <property type="match status" value="1"/>
</dbReference>
<evidence type="ECO:0000313" key="11">
    <source>
        <dbReference type="Proteomes" id="UP000838686"/>
    </source>
</evidence>
<keyword evidence="4" id="KW-0547">Nucleotide-binding</keyword>
<reference evidence="10" key="1">
    <citation type="submission" date="2022-01" db="EMBL/GenBank/DDBJ databases">
        <authorList>
            <person name="Criscuolo A."/>
        </authorList>
    </citation>
    <scope>NUCLEOTIDE SEQUENCE</scope>
    <source>
        <strain evidence="10">CIP111893</strain>
    </source>
</reference>
<gene>
    <name evidence="10" type="primary">ywqD_2</name>
    <name evidence="10" type="ORF">PAECIP111893_03356</name>
</gene>
<dbReference type="PANTHER" id="PTHR32309">
    <property type="entry name" value="TYROSINE-PROTEIN KINASE"/>
    <property type="match status" value="1"/>
</dbReference>
<keyword evidence="7" id="KW-0829">Tyrosine-protein kinase</keyword>
<evidence type="ECO:0000256" key="8">
    <source>
        <dbReference type="ARBA" id="ARBA00051245"/>
    </source>
</evidence>
<evidence type="ECO:0000256" key="3">
    <source>
        <dbReference type="ARBA" id="ARBA00022679"/>
    </source>
</evidence>
<keyword evidence="3 10" id="KW-0808">Transferase</keyword>
<comment type="similarity">
    <text evidence="1">Belongs to the CpsD/CapB family.</text>
</comment>
<keyword evidence="11" id="KW-1185">Reference proteome</keyword>
<evidence type="ECO:0000259" key="9">
    <source>
        <dbReference type="Pfam" id="PF13614"/>
    </source>
</evidence>
<dbReference type="CDD" id="cd05387">
    <property type="entry name" value="BY-kinase"/>
    <property type="match status" value="1"/>
</dbReference>
<evidence type="ECO:0000256" key="5">
    <source>
        <dbReference type="ARBA" id="ARBA00022777"/>
    </source>
</evidence>
<dbReference type="GO" id="GO:0004715">
    <property type="term" value="F:non-membrane spanning protein tyrosine kinase activity"/>
    <property type="evidence" value="ECO:0007669"/>
    <property type="project" value="UniProtKB-EC"/>
</dbReference>
<comment type="caution">
    <text evidence="10">The sequence shown here is derived from an EMBL/GenBank/DDBJ whole genome shotgun (WGS) entry which is preliminary data.</text>
</comment>
<evidence type="ECO:0000313" key="10">
    <source>
        <dbReference type="EMBL" id="CAH1211029.1"/>
    </source>
</evidence>
<accession>A0ABM9CF51</accession>
<dbReference type="InterPro" id="IPR005702">
    <property type="entry name" value="Wzc-like_C"/>
</dbReference>
<evidence type="ECO:0000256" key="6">
    <source>
        <dbReference type="ARBA" id="ARBA00022840"/>
    </source>
</evidence>
<dbReference type="PANTHER" id="PTHR32309:SF13">
    <property type="entry name" value="FERRIC ENTEROBACTIN TRANSPORT PROTEIN FEPE"/>
    <property type="match status" value="1"/>
</dbReference>
<dbReference type="EC" id="2.7.10.2" evidence="2"/>
<organism evidence="10 11">
    <name type="scientific">Paenibacillus plantiphilus</name>
    <dbReference type="NCBI Taxonomy" id="2905650"/>
    <lineage>
        <taxon>Bacteria</taxon>
        <taxon>Bacillati</taxon>
        <taxon>Bacillota</taxon>
        <taxon>Bacilli</taxon>
        <taxon>Bacillales</taxon>
        <taxon>Paenibacillaceae</taxon>
        <taxon>Paenibacillus</taxon>
    </lineage>
</organism>
<keyword evidence="6" id="KW-0067">ATP-binding</keyword>
<evidence type="ECO:0000256" key="2">
    <source>
        <dbReference type="ARBA" id="ARBA00011903"/>
    </source>
</evidence>
<dbReference type="RefSeq" id="WP_236343681.1">
    <property type="nucleotide sequence ID" value="NZ_CAKMMF010000018.1"/>
</dbReference>
<dbReference type="InterPro" id="IPR050445">
    <property type="entry name" value="Bact_polysacc_biosynth/exp"/>
</dbReference>
<dbReference type="InterPro" id="IPR025669">
    <property type="entry name" value="AAA_dom"/>
</dbReference>
<keyword evidence="5 10" id="KW-0418">Kinase</keyword>
<proteinExistence type="inferred from homology"/>
<comment type="catalytic activity">
    <reaction evidence="8">
        <text>L-tyrosyl-[protein] + ATP = O-phospho-L-tyrosyl-[protein] + ADP + H(+)</text>
        <dbReference type="Rhea" id="RHEA:10596"/>
        <dbReference type="Rhea" id="RHEA-COMP:10136"/>
        <dbReference type="Rhea" id="RHEA-COMP:20101"/>
        <dbReference type="ChEBI" id="CHEBI:15378"/>
        <dbReference type="ChEBI" id="CHEBI:30616"/>
        <dbReference type="ChEBI" id="CHEBI:46858"/>
        <dbReference type="ChEBI" id="CHEBI:61978"/>
        <dbReference type="ChEBI" id="CHEBI:456216"/>
        <dbReference type="EC" id="2.7.10.2"/>
    </reaction>
</comment>
<feature type="domain" description="AAA" evidence="9">
    <location>
        <begin position="41"/>
        <end position="179"/>
    </location>
</feature>
<dbReference type="SUPFAM" id="SSF52540">
    <property type="entry name" value="P-loop containing nucleoside triphosphate hydrolases"/>
    <property type="match status" value="1"/>
</dbReference>
<dbReference type="NCBIfam" id="TIGR01007">
    <property type="entry name" value="eps_fam"/>
    <property type="match status" value="1"/>
</dbReference>
<evidence type="ECO:0000256" key="7">
    <source>
        <dbReference type="ARBA" id="ARBA00023137"/>
    </source>
</evidence>
<sequence>MRRSINDNNLITLINPKSKISEAFRSLRTNIQYSAMDSQLKVIMVTSAQKEEGKTTTVSNLAVAYAQEGKKVLLIDTDLRRPSLHQVFMQSNRVGLTSLLAYQLKWQEVVKDTMQDNLSIITSGPIPPNPSEMLGNQRMQLLVEELREHYDIILIDTPPILAVTDGLVINSLCDGVILVVIAGKVEKELVKKAKANLDYVNARIIGIVFNKINRKDVKATLNYEYGVRD</sequence>
<dbReference type="EMBL" id="CAKMMF010000018">
    <property type="protein sequence ID" value="CAH1211029.1"/>
    <property type="molecule type" value="Genomic_DNA"/>
</dbReference>
<evidence type="ECO:0000256" key="4">
    <source>
        <dbReference type="ARBA" id="ARBA00022741"/>
    </source>
</evidence>
<dbReference type="Proteomes" id="UP000838686">
    <property type="component" value="Unassembled WGS sequence"/>
</dbReference>
<protein>
    <recommendedName>
        <fullName evidence="2">non-specific protein-tyrosine kinase</fullName>
        <ecNumber evidence="2">2.7.10.2</ecNumber>
    </recommendedName>
</protein>
<name>A0ABM9CF51_9BACL</name>
<evidence type="ECO:0000256" key="1">
    <source>
        <dbReference type="ARBA" id="ARBA00007316"/>
    </source>
</evidence>